<dbReference type="CDD" id="cd16917">
    <property type="entry name" value="HATPase_UhpB-NarQ-NarX-like"/>
    <property type="match status" value="1"/>
</dbReference>
<dbReference type="EMBL" id="FNNO01000008">
    <property type="protein sequence ID" value="SDX02207.1"/>
    <property type="molecule type" value="Genomic_DNA"/>
</dbReference>
<gene>
    <name evidence="7" type="ORF">SAMN05444410_10858</name>
</gene>
<proteinExistence type="predicted"/>
<evidence type="ECO:0000256" key="3">
    <source>
        <dbReference type="ARBA" id="ARBA00022679"/>
    </source>
</evidence>
<evidence type="ECO:0000256" key="2">
    <source>
        <dbReference type="ARBA" id="ARBA00012438"/>
    </source>
</evidence>
<dbReference type="RefSeq" id="WP_092723891.1">
    <property type="nucleotide sequence ID" value="NZ_FNNO01000008.1"/>
</dbReference>
<sequence length="251" mass="28967">MDTQTSTHNIYLIISLAFFTVLLLLFIVSLYRLLDYRIRSYKQRLQREIEWVDKERGRLSADLHDEVGSNLATIAILLQKTDSVNFEENQHRMIHLLDAQRQKLKEIVYGWAPPLLHSQGLELALADLLEDMRALHAGKLNYEVRLNNKNLDMVPSMHLFLIAKEVLTNILKHAGAGLIRFKAYYSTKWLMVEIENDGKRFSWPAGRLTVAGNGLQNIKNRAEVIDISYSKQGLTIWKIQVPIKKMLAKDV</sequence>
<evidence type="ECO:0000256" key="6">
    <source>
        <dbReference type="SAM" id="Phobius"/>
    </source>
</evidence>
<evidence type="ECO:0000256" key="1">
    <source>
        <dbReference type="ARBA" id="ARBA00000085"/>
    </source>
</evidence>
<dbReference type="Gene3D" id="1.20.5.1930">
    <property type="match status" value="1"/>
</dbReference>
<comment type="caution">
    <text evidence="7">The sequence shown here is derived from an EMBL/GenBank/DDBJ whole genome shotgun (WGS) entry which is preliminary data.</text>
</comment>
<evidence type="ECO:0000313" key="7">
    <source>
        <dbReference type="EMBL" id="SDX02207.1"/>
    </source>
</evidence>
<feature type="transmembrane region" description="Helical" evidence="6">
    <location>
        <begin position="12"/>
        <end position="34"/>
    </location>
</feature>
<accession>A0A8X8IF96</accession>
<dbReference type="AlphaFoldDB" id="A0A8X8IF96"/>
<dbReference type="InterPro" id="IPR050482">
    <property type="entry name" value="Sensor_HK_TwoCompSys"/>
</dbReference>
<dbReference type="GO" id="GO:0000160">
    <property type="term" value="P:phosphorelay signal transduction system"/>
    <property type="evidence" value="ECO:0007669"/>
    <property type="project" value="UniProtKB-KW"/>
</dbReference>
<dbReference type="InterPro" id="IPR036890">
    <property type="entry name" value="HATPase_C_sf"/>
</dbReference>
<protein>
    <recommendedName>
        <fullName evidence="2">histidine kinase</fullName>
        <ecNumber evidence="2">2.7.13.3</ecNumber>
    </recommendedName>
</protein>
<dbReference type="EC" id="2.7.13.3" evidence="2"/>
<keyword evidence="6" id="KW-0812">Transmembrane</keyword>
<dbReference type="Proteomes" id="UP000198711">
    <property type="component" value="Unassembled WGS sequence"/>
</dbReference>
<dbReference type="SUPFAM" id="SSF55874">
    <property type="entry name" value="ATPase domain of HSP90 chaperone/DNA topoisomerase II/histidine kinase"/>
    <property type="match status" value="1"/>
</dbReference>
<keyword evidence="4" id="KW-0418">Kinase</keyword>
<comment type="catalytic activity">
    <reaction evidence="1">
        <text>ATP + protein L-histidine = ADP + protein N-phospho-L-histidine.</text>
        <dbReference type="EC" id="2.7.13.3"/>
    </reaction>
</comment>
<keyword evidence="8" id="KW-1185">Reference proteome</keyword>
<organism evidence="7 8">
    <name type="scientific">Hydrobacter penzbergensis</name>
    <dbReference type="NCBI Taxonomy" id="1235997"/>
    <lineage>
        <taxon>Bacteria</taxon>
        <taxon>Pseudomonadati</taxon>
        <taxon>Bacteroidota</taxon>
        <taxon>Chitinophagia</taxon>
        <taxon>Chitinophagales</taxon>
        <taxon>Chitinophagaceae</taxon>
        <taxon>Hydrobacter</taxon>
    </lineage>
</organism>
<dbReference type="Gene3D" id="3.30.565.10">
    <property type="entry name" value="Histidine kinase-like ATPase, C-terminal domain"/>
    <property type="match status" value="1"/>
</dbReference>
<name>A0A8X8IF96_9BACT</name>
<keyword evidence="3" id="KW-0808">Transferase</keyword>
<dbReference type="GO" id="GO:0004673">
    <property type="term" value="F:protein histidine kinase activity"/>
    <property type="evidence" value="ECO:0007669"/>
    <property type="project" value="UniProtKB-EC"/>
</dbReference>
<dbReference type="PANTHER" id="PTHR24421">
    <property type="entry name" value="NITRATE/NITRITE SENSOR PROTEIN NARX-RELATED"/>
    <property type="match status" value="1"/>
</dbReference>
<dbReference type="PANTHER" id="PTHR24421:SF10">
    <property type="entry name" value="NITRATE_NITRITE SENSOR PROTEIN NARQ"/>
    <property type="match status" value="1"/>
</dbReference>
<evidence type="ECO:0000256" key="5">
    <source>
        <dbReference type="ARBA" id="ARBA00023012"/>
    </source>
</evidence>
<evidence type="ECO:0000256" key="4">
    <source>
        <dbReference type="ARBA" id="ARBA00022777"/>
    </source>
</evidence>
<evidence type="ECO:0000313" key="8">
    <source>
        <dbReference type="Proteomes" id="UP000198711"/>
    </source>
</evidence>
<keyword evidence="6" id="KW-1133">Transmembrane helix</keyword>
<keyword evidence="5" id="KW-0902">Two-component regulatory system</keyword>
<keyword evidence="6" id="KW-0472">Membrane</keyword>
<reference evidence="7 8" key="1">
    <citation type="submission" date="2016-10" db="EMBL/GenBank/DDBJ databases">
        <authorList>
            <person name="Varghese N."/>
            <person name="Submissions S."/>
        </authorList>
    </citation>
    <scope>NUCLEOTIDE SEQUENCE [LARGE SCALE GENOMIC DNA]</scope>
    <source>
        <strain evidence="7 8">DSM 25353</strain>
    </source>
</reference>